<dbReference type="GO" id="GO:0005975">
    <property type="term" value="P:carbohydrate metabolic process"/>
    <property type="evidence" value="ECO:0007669"/>
    <property type="project" value="InterPro"/>
</dbReference>
<dbReference type="GO" id="GO:0006166">
    <property type="term" value="P:purine ribonucleoside salvage"/>
    <property type="evidence" value="ECO:0007669"/>
    <property type="project" value="TreeGrafter"/>
</dbReference>
<keyword evidence="3" id="KW-0460">Magnesium</keyword>
<dbReference type="Proteomes" id="UP000568696">
    <property type="component" value="Unassembled WGS sequence"/>
</dbReference>
<accession>A0A7X8MWI5</accession>
<evidence type="ECO:0000256" key="1">
    <source>
        <dbReference type="ARBA" id="ARBA00010231"/>
    </source>
</evidence>
<protein>
    <submittedName>
        <fullName evidence="6">Phospho-sugar mutase</fullName>
    </submittedName>
</protein>
<name>A0A7X8MWI5_9CORY</name>
<dbReference type="PANTHER" id="PTHR45745">
    <property type="entry name" value="PHOSPHOMANNOMUTASE 45A"/>
    <property type="match status" value="1"/>
</dbReference>
<comment type="caution">
    <text evidence="6">The sequence shown here is derived from an EMBL/GenBank/DDBJ whole genome shotgun (WGS) entry which is preliminary data.</text>
</comment>
<feature type="domain" description="Alpha-D-phosphohexomutase alpha/beta/alpha" evidence="5">
    <location>
        <begin position="39"/>
        <end position="83"/>
    </location>
</feature>
<comment type="similarity">
    <text evidence="1">Belongs to the phosphohexose mutase family.</text>
</comment>
<proteinExistence type="inferred from homology"/>
<sequence>MNPAEWAAHDPDPVTRAEVQRWLATGDPLLHERFAGPLTFGTAGLRGPIGAGETAMNVATVTRATAGLAAWLGPGARVVLGCDA</sequence>
<dbReference type="Pfam" id="PF02878">
    <property type="entry name" value="PGM_PMM_I"/>
    <property type="match status" value="1"/>
</dbReference>
<feature type="non-terminal residue" evidence="6">
    <location>
        <position position="84"/>
    </location>
</feature>
<evidence type="ECO:0000313" key="6">
    <source>
        <dbReference type="EMBL" id="NLP39639.1"/>
    </source>
</evidence>
<dbReference type="SUPFAM" id="SSF53738">
    <property type="entry name" value="Phosphoglucomutase, first 3 domains"/>
    <property type="match status" value="1"/>
</dbReference>
<reference evidence="6 7" key="1">
    <citation type="journal article" date="2020" name="Biotechnol. Biofuels">
        <title>New insights from the biogas microbiome by comprehensive genome-resolved metagenomics of nearly 1600 species originating from multiple anaerobic digesters.</title>
        <authorList>
            <person name="Campanaro S."/>
            <person name="Treu L."/>
            <person name="Rodriguez-R L.M."/>
            <person name="Kovalovszki A."/>
            <person name="Ziels R.M."/>
            <person name="Maus I."/>
            <person name="Zhu X."/>
            <person name="Kougias P.G."/>
            <person name="Basile A."/>
            <person name="Luo G."/>
            <person name="Schluter A."/>
            <person name="Konstantinidis K.T."/>
            <person name="Angelidaki I."/>
        </authorList>
    </citation>
    <scope>NUCLEOTIDE SEQUENCE [LARGE SCALE GENOMIC DNA]</scope>
    <source>
        <strain evidence="6">AS23ysBPME_344</strain>
    </source>
</reference>
<evidence type="ECO:0000259" key="5">
    <source>
        <dbReference type="Pfam" id="PF02878"/>
    </source>
</evidence>
<dbReference type="PANTHER" id="PTHR45745:SF1">
    <property type="entry name" value="PHOSPHOGLUCOMUTASE 2B-RELATED"/>
    <property type="match status" value="1"/>
</dbReference>
<keyword evidence="2" id="KW-0479">Metal-binding</keyword>
<dbReference type="InterPro" id="IPR005844">
    <property type="entry name" value="A-D-PHexomutase_a/b/a-I"/>
</dbReference>
<dbReference type="EMBL" id="JAAYSN010000209">
    <property type="protein sequence ID" value="NLP39639.1"/>
    <property type="molecule type" value="Genomic_DNA"/>
</dbReference>
<dbReference type="GO" id="GO:0008973">
    <property type="term" value="F:phosphopentomutase activity"/>
    <property type="evidence" value="ECO:0007669"/>
    <property type="project" value="TreeGrafter"/>
</dbReference>
<dbReference type="GO" id="GO:0046872">
    <property type="term" value="F:metal ion binding"/>
    <property type="evidence" value="ECO:0007669"/>
    <property type="project" value="UniProtKB-KW"/>
</dbReference>
<dbReference type="Gene3D" id="3.40.120.10">
    <property type="entry name" value="Alpha-D-Glucose-1,6-Bisphosphate, subunit A, domain 3"/>
    <property type="match status" value="1"/>
</dbReference>
<dbReference type="AlphaFoldDB" id="A0A7X8MWI5"/>
<evidence type="ECO:0000256" key="2">
    <source>
        <dbReference type="ARBA" id="ARBA00022723"/>
    </source>
</evidence>
<evidence type="ECO:0000256" key="4">
    <source>
        <dbReference type="ARBA" id="ARBA00023235"/>
    </source>
</evidence>
<organism evidence="6 7">
    <name type="scientific">Corynebacterium pollutisoli</name>
    <dbReference type="NCBI Taxonomy" id="1610489"/>
    <lineage>
        <taxon>Bacteria</taxon>
        <taxon>Bacillati</taxon>
        <taxon>Actinomycetota</taxon>
        <taxon>Actinomycetes</taxon>
        <taxon>Mycobacteriales</taxon>
        <taxon>Corynebacteriaceae</taxon>
        <taxon>Corynebacterium</taxon>
    </lineage>
</organism>
<evidence type="ECO:0000256" key="3">
    <source>
        <dbReference type="ARBA" id="ARBA00022842"/>
    </source>
</evidence>
<evidence type="ECO:0000313" key="7">
    <source>
        <dbReference type="Proteomes" id="UP000568696"/>
    </source>
</evidence>
<gene>
    <name evidence="6" type="ORF">GX356_07980</name>
</gene>
<keyword evidence="4" id="KW-0413">Isomerase</keyword>
<dbReference type="InterPro" id="IPR016055">
    <property type="entry name" value="A-D-PHexomutase_a/b/a-I/II/III"/>
</dbReference>